<evidence type="ECO:0000313" key="2">
    <source>
        <dbReference type="EMBL" id="RMO97707.1"/>
    </source>
</evidence>
<protein>
    <submittedName>
        <fullName evidence="2">Uncharacterized protein</fullName>
    </submittedName>
</protein>
<dbReference type="Proteomes" id="UP000281604">
    <property type="component" value="Unassembled WGS sequence"/>
</dbReference>
<feature type="transmembrane region" description="Helical" evidence="1">
    <location>
        <begin position="65"/>
        <end position="88"/>
    </location>
</feature>
<feature type="transmembrane region" description="Helical" evidence="1">
    <location>
        <begin position="7"/>
        <end position="28"/>
    </location>
</feature>
<comment type="caution">
    <text evidence="2">The sequence shown here is derived from an EMBL/GenBank/DDBJ whole genome shotgun (WGS) entry which is preliminary data.</text>
</comment>
<gene>
    <name evidence="2" type="ORF">ALQ30_200627</name>
</gene>
<feature type="transmembrane region" description="Helical" evidence="1">
    <location>
        <begin position="117"/>
        <end position="135"/>
    </location>
</feature>
<proteinExistence type="predicted"/>
<accession>A0A3M3ZSR4</accession>
<keyword evidence="1" id="KW-0812">Transmembrane</keyword>
<name>A0A3M3ZSR4_9PSED</name>
<dbReference type="AlphaFoldDB" id="A0A3M3ZSR4"/>
<dbReference type="EMBL" id="RBQE01000535">
    <property type="protein sequence ID" value="RMO97707.1"/>
    <property type="molecule type" value="Genomic_DNA"/>
</dbReference>
<keyword evidence="1" id="KW-0472">Membrane</keyword>
<evidence type="ECO:0000313" key="3">
    <source>
        <dbReference type="Proteomes" id="UP000281604"/>
    </source>
</evidence>
<evidence type="ECO:0000256" key="1">
    <source>
        <dbReference type="SAM" id="Phobius"/>
    </source>
</evidence>
<reference evidence="2 3" key="1">
    <citation type="submission" date="2018-08" db="EMBL/GenBank/DDBJ databases">
        <title>Recombination of ecologically and evolutionarily significant loci maintains genetic cohesion in the Pseudomonas syringae species complex.</title>
        <authorList>
            <person name="Dillon M."/>
            <person name="Thakur S."/>
            <person name="Almeida R.N.D."/>
            <person name="Weir B.S."/>
            <person name="Guttman D.S."/>
        </authorList>
    </citation>
    <scope>NUCLEOTIDE SEQUENCE [LARGE SCALE GENOMIC DNA]</scope>
    <source>
        <strain evidence="2 3">ICMP 3706</strain>
    </source>
</reference>
<dbReference type="RefSeq" id="WP_122290717.1">
    <property type="nucleotide sequence ID" value="NZ_RBQE01000535.1"/>
</dbReference>
<feature type="transmembrane region" description="Helical" evidence="1">
    <location>
        <begin position="40"/>
        <end position="58"/>
    </location>
</feature>
<organism evidence="2 3">
    <name type="scientific">Pseudomonas syringae pv. persicae</name>
    <dbReference type="NCBI Taxonomy" id="237306"/>
    <lineage>
        <taxon>Bacteria</taxon>
        <taxon>Pseudomonadati</taxon>
        <taxon>Pseudomonadota</taxon>
        <taxon>Gammaproteobacteria</taxon>
        <taxon>Pseudomonadales</taxon>
        <taxon>Pseudomonadaceae</taxon>
        <taxon>Pseudomonas</taxon>
    </lineage>
</organism>
<keyword evidence="1" id="KW-1133">Transmembrane helix</keyword>
<sequence>MKTIAGLFWGVLVGVFFAFGIIFITQLIGAGSDLLGFTMWTYRYYVLCLGVCVGLLIFSKPVRKYWKLMLIFIVAVIMVMGIGFQSFVDQPSGQDQLAQIQAFISQLAMVLAKGTMYIAPGALTAFYVFIAYEAVSSGSKQEKLN</sequence>